<dbReference type="Pfam" id="PF22725">
    <property type="entry name" value="GFO_IDH_MocA_C3"/>
    <property type="match status" value="1"/>
</dbReference>
<dbReference type="AlphaFoldDB" id="A0AAU7X6Y9"/>
<reference evidence="3" key="1">
    <citation type="submission" date="2024-06" db="EMBL/GenBank/DDBJ databases">
        <title>Methylostella associata gen. nov., sp. nov., a novel Ancalomicrobiaceae-affiliated facultatively methylotrophic bacteria that feed on methanotrophs of the genus Methylococcus.</title>
        <authorList>
            <person name="Saltykova V."/>
            <person name="Danilova O.V."/>
            <person name="Oshkin I.Y."/>
            <person name="Belova S.E."/>
            <person name="Pimenov N.V."/>
            <person name="Dedysh S.N."/>
        </authorList>
    </citation>
    <scope>NUCLEOTIDE SEQUENCE</scope>
    <source>
        <strain evidence="3">S20</strain>
    </source>
</reference>
<dbReference type="SUPFAM" id="SSF55347">
    <property type="entry name" value="Glyceraldehyde-3-phosphate dehydrogenase-like, C-terminal domain"/>
    <property type="match status" value="1"/>
</dbReference>
<feature type="domain" description="GFO/IDH/MocA-like oxidoreductase" evidence="2">
    <location>
        <begin position="141"/>
        <end position="233"/>
    </location>
</feature>
<name>A0AAU7X6Y9_9HYPH</name>
<dbReference type="Gene3D" id="3.40.50.720">
    <property type="entry name" value="NAD(P)-binding Rossmann-like Domain"/>
    <property type="match status" value="1"/>
</dbReference>
<protein>
    <submittedName>
        <fullName evidence="3">Gfo/Idh/MocA family oxidoreductase</fullName>
    </submittedName>
</protein>
<organism evidence="3">
    <name type="scientific">Methyloraptor flagellatus</name>
    <dbReference type="NCBI Taxonomy" id="3162530"/>
    <lineage>
        <taxon>Bacteria</taxon>
        <taxon>Pseudomonadati</taxon>
        <taxon>Pseudomonadota</taxon>
        <taxon>Alphaproteobacteria</taxon>
        <taxon>Hyphomicrobiales</taxon>
        <taxon>Ancalomicrobiaceae</taxon>
        <taxon>Methyloraptor</taxon>
    </lineage>
</organism>
<dbReference type="InterPro" id="IPR036291">
    <property type="entry name" value="NAD(P)-bd_dom_sf"/>
</dbReference>
<dbReference type="Pfam" id="PF01408">
    <property type="entry name" value="GFO_IDH_MocA"/>
    <property type="match status" value="1"/>
</dbReference>
<gene>
    <name evidence="3" type="ORF">ABS361_16120</name>
</gene>
<dbReference type="InterPro" id="IPR051450">
    <property type="entry name" value="Gfo/Idh/MocA_Oxidoreductases"/>
</dbReference>
<evidence type="ECO:0000259" key="1">
    <source>
        <dbReference type="Pfam" id="PF01408"/>
    </source>
</evidence>
<proteinExistence type="predicted"/>
<dbReference type="Gene3D" id="3.30.360.10">
    <property type="entry name" value="Dihydrodipicolinate Reductase, domain 2"/>
    <property type="match status" value="1"/>
</dbReference>
<dbReference type="EMBL" id="CP158568">
    <property type="protein sequence ID" value="XBY43595.1"/>
    <property type="molecule type" value="Genomic_DNA"/>
</dbReference>
<evidence type="ECO:0000259" key="2">
    <source>
        <dbReference type="Pfam" id="PF22725"/>
    </source>
</evidence>
<dbReference type="KEGG" id="mflg:ABS361_16120"/>
<evidence type="ECO:0000313" key="3">
    <source>
        <dbReference type="EMBL" id="XBY43595.1"/>
    </source>
</evidence>
<dbReference type="GO" id="GO:0000166">
    <property type="term" value="F:nucleotide binding"/>
    <property type="evidence" value="ECO:0007669"/>
    <property type="project" value="InterPro"/>
</dbReference>
<dbReference type="PANTHER" id="PTHR43377">
    <property type="entry name" value="BILIVERDIN REDUCTASE A"/>
    <property type="match status" value="1"/>
</dbReference>
<dbReference type="SUPFAM" id="SSF51735">
    <property type="entry name" value="NAD(P)-binding Rossmann-fold domains"/>
    <property type="match status" value="1"/>
</dbReference>
<accession>A0AAU7X6Y9</accession>
<dbReference type="InterPro" id="IPR000683">
    <property type="entry name" value="Gfo/Idh/MocA-like_OxRdtase_N"/>
</dbReference>
<feature type="domain" description="Gfo/Idh/MocA-like oxidoreductase N-terminal" evidence="1">
    <location>
        <begin position="5"/>
        <end position="124"/>
    </location>
</feature>
<dbReference type="InterPro" id="IPR055170">
    <property type="entry name" value="GFO_IDH_MocA-like_dom"/>
</dbReference>
<dbReference type="PANTHER" id="PTHR43377:SF1">
    <property type="entry name" value="BILIVERDIN REDUCTASE A"/>
    <property type="match status" value="1"/>
</dbReference>
<sequence length="364" mass="39210">MTRPIRVLVVGTGNMGLSHARAYVRVEGFELVGLCSRGIDGRPEIAAEFPGVPTFGDYATALASLRPDAVCIATWPDTHAAYAEMAFAAGAHVFVEKPIAETVAEAERIAALAQAAGRALVVGYILRVHPSWTRFVEIGRTLGKPLVMRMNLNQQSAGANWAVHRQLMNSLSPIVDCGVHYVDVMCQVTGAKPVRVHAIGARLTDEIRDGMYNYGHLHVAFDDGSVGWYEAGWGPMMSEVAFFVKDMVGPKGAVSIVAFDQGEATEAGAAATASADIDAHTKTSAIRLHHAALGPDGRFLKADEILRMDDEPGHQELCDREQMLFRDAIGLGADTSRHVREAIDSLRIVLAADESVRTGEVVRL</sequence>
<dbReference type="RefSeq" id="WP_407048696.1">
    <property type="nucleotide sequence ID" value="NZ_CP158568.1"/>
</dbReference>